<evidence type="ECO:0000256" key="1">
    <source>
        <dbReference type="SAM" id="MobiDB-lite"/>
    </source>
</evidence>
<evidence type="ECO:0000313" key="3">
    <source>
        <dbReference type="Proteomes" id="UP000233551"/>
    </source>
</evidence>
<dbReference type="EMBL" id="PGOL01001919">
    <property type="protein sequence ID" value="PKI52680.1"/>
    <property type="molecule type" value="Genomic_DNA"/>
</dbReference>
<evidence type="ECO:0000313" key="2">
    <source>
        <dbReference type="EMBL" id="PKI52680.1"/>
    </source>
</evidence>
<protein>
    <submittedName>
        <fullName evidence="2">Uncharacterized protein</fullName>
    </submittedName>
</protein>
<feature type="region of interest" description="Disordered" evidence="1">
    <location>
        <begin position="1"/>
        <end position="36"/>
    </location>
</feature>
<dbReference type="AlphaFoldDB" id="A0A2I0J9X6"/>
<dbReference type="Proteomes" id="UP000233551">
    <property type="component" value="Unassembled WGS sequence"/>
</dbReference>
<sequence length="129" mass="14346">MASIRMMGKHEMQEPTYFGAEEATSDPCGPRELSATPFKGSHEFPWLTWVKGVLPSPDVRGKESGKWPWELQDSDRGLRVGDPDVAAAVVRGKTGRQARSGHGTVRGRARWTPKRRIYTSTGRPERAKA</sequence>
<gene>
    <name evidence="2" type="ORF">CRG98_026929</name>
</gene>
<reference evidence="2 3" key="1">
    <citation type="submission" date="2017-11" db="EMBL/GenBank/DDBJ databases">
        <title>De-novo sequencing of pomegranate (Punica granatum L.) genome.</title>
        <authorList>
            <person name="Akparov Z."/>
            <person name="Amiraslanov A."/>
            <person name="Hajiyeva S."/>
            <person name="Abbasov M."/>
            <person name="Kaur K."/>
            <person name="Hamwieh A."/>
            <person name="Solovyev V."/>
            <person name="Salamov A."/>
            <person name="Braich B."/>
            <person name="Kosarev P."/>
            <person name="Mahmoud A."/>
            <person name="Hajiyev E."/>
            <person name="Babayeva S."/>
            <person name="Izzatullayeva V."/>
            <person name="Mammadov A."/>
            <person name="Mammadov A."/>
            <person name="Sharifova S."/>
            <person name="Ojaghi J."/>
            <person name="Eynullazada K."/>
            <person name="Bayramov B."/>
            <person name="Abdulazimova A."/>
            <person name="Shahmuradov I."/>
        </authorList>
    </citation>
    <scope>NUCLEOTIDE SEQUENCE [LARGE SCALE GENOMIC DNA]</scope>
    <source>
        <strain evidence="3">cv. AG2017</strain>
        <tissue evidence="2">Leaf</tissue>
    </source>
</reference>
<comment type="caution">
    <text evidence="2">The sequence shown here is derived from an EMBL/GenBank/DDBJ whole genome shotgun (WGS) entry which is preliminary data.</text>
</comment>
<name>A0A2I0J9X6_PUNGR</name>
<accession>A0A2I0J9X6</accession>
<organism evidence="2 3">
    <name type="scientific">Punica granatum</name>
    <name type="common">Pomegranate</name>
    <dbReference type="NCBI Taxonomy" id="22663"/>
    <lineage>
        <taxon>Eukaryota</taxon>
        <taxon>Viridiplantae</taxon>
        <taxon>Streptophyta</taxon>
        <taxon>Embryophyta</taxon>
        <taxon>Tracheophyta</taxon>
        <taxon>Spermatophyta</taxon>
        <taxon>Magnoliopsida</taxon>
        <taxon>eudicotyledons</taxon>
        <taxon>Gunneridae</taxon>
        <taxon>Pentapetalae</taxon>
        <taxon>rosids</taxon>
        <taxon>malvids</taxon>
        <taxon>Myrtales</taxon>
        <taxon>Lythraceae</taxon>
        <taxon>Punica</taxon>
    </lineage>
</organism>
<proteinExistence type="predicted"/>
<keyword evidence="3" id="KW-1185">Reference proteome</keyword>